<keyword evidence="5 6" id="KW-0472">Membrane</keyword>
<dbReference type="InterPro" id="IPR051258">
    <property type="entry name" value="Diverse_Substrate_Transporter"/>
</dbReference>
<keyword evidence="9" id="KW-1185">Reference proteome</keyword>
<keyword evidence="3 6" id="KW-0812">Transmembrane</keyword>
<dbReference type="GO" id="GO:0005886">
    <property type="term" value="C:plasma membrane"/>
    <property type="evidence" value="ECO:0007669"/>
    <property type="project" value="UniProtKB-SubCell"/>
</dbReference>
<dbReference type="EMBL" id="JACHOV010000021">
    <property type="protein sequence ID" value="MBB4642964.1"/>
    <property type="molecule type" value="Genomic_DNA"/>
</dbReference>
<name>A0A840HZT0_9SPHN</name>
<evidence type="ECO:0000313" key="8">
    <source>
        <dbReference type="EMBL" id="MBB4642964.1"/>
    </source>
</evidence>
<dbReference type="InterPro" id="IPR000620">
    <property type="entry name" value="EamA_dom"/>
</dbReference>
<dbReference type="PANTHER" id="PTHR42920:SF5">
    <property type="entry name" value="EAMA DOMAIN-CONTAINING PROTEIN"/>
    <property type="match status" value="1"/>
</dbReference>
<feature type="transmembrane region" description="Helical" evidence="6">
    <location>
        <begin position="132"/>
        <end position="154"/>
    </location>
</feature>
<evidence type="ECO:0000256" key="4">
    <source>
        <dbReference type="ARBA" id="ARBA00022989"/>
    </source>
</evidence>
<sequence>MEHARAVPQRDTRSWRVLAADAAVLGIAMVWGASYPVAKGALAFAPVLVLIVYRFAITAITMTLLNWREIASAKASDVLASIMLGIILFSIFVSETFGVSLTSATNTAFIISLCTIITPMLDYGLAKRLPPFRIFIAALISCAGVAVLCEHLTALSLGDGLVLMAAMLRAVMVVSTKRLMRNRDLSSGALTALQSSAVFIMALILTGGLGTEINLKALTNIPFVQAILFLSLFCTIGAFYIQNAAVRRSSPTKVSFLMSTEPVFGLLFASILLAEPISIRSLVGGSLIVGGTIIGILGEASRKTAQ</sequence>
<evidence type="ECO:0000256" key="6">
    <source>
        <dbReference type="SAM" id="Phobius"/>
    </source>
</evidence>
<evidence type="ECO:0000256" key="2">
    <source>
        <dbReference type="ARBA" id="ARBA00022475"/>
    </source>
</evidence>
<accession>A0A840HZT0</accession>
<evidence type="ECO:0000259" key="7">
    <source>
        <dbReference type="Pfam" id="PF00892"/>
    </source>
</evidence>
<feature type="transmembrane region" description="Helical" evidence="6">
    <location>
        <begin position="15"/>
        <end position="35"/>
    </location>
</feature>
<protein>
    <submittedName>
        <fullName evidence="8">Drug/metabolite transporter (DMT)-like permease</fullName>
    </submittedName>
</protein>
<comment type="subcellular location">
    <subcellularLocation>
        <location evidence="1">Cell membrane</location>
        <topology evidence="1">Multi-pass membrane protein</topology>
    </subcellularLocation>
</comment>
<feature type="transmembrane region" description="Helical" evidence="6">
    <location>
        <begin position="107"/>
        <end position="125"/>
    </location>
</feature>
<dbReference type="Pfam" id="PF00892">
    <property type="entry name" value="EamA"/>
    <property type="match status" value="2"/>
</dbReference>
<dbReference type="InterPro" id="IPR037185">
    <property type="entry name" value="EmrE-like"/>
</dbReference>
<keyword evidence="4 6" id="KW-1133">Transmembrane helix</keyword>
<evidence type="ECO:0000256" key="3">
    <source>
        <dbReference type="ARBA" id="ARBA00022692"/>
    </source>
</evidence>
<comment type="caution">
    <text evidence="8">The sequence shown here is derived from an EMBL/GenBank/DDBJ whole genome shotgun (WGS) entry which is preliminary data.</text>
</comment>
<reference evidence="8 9" key="1">
    <citation type="submission" date="2020-08" db="EMBL/GenBank/DDBJ databases">
        <title>Genomic Encyclopedia of Type Strains, Phase IV (KMG-IV): sequencing the most valuable type-strain genomes for metagenomic binning, comparative biology and taxonomic classification.</title>
        <authorList>
            <person name="Goeker M."/>
        </authorList>
    </citation>
    <scope>NUCLEOTIDE SEQUENCE [LARGE SCALE GENOMIC DNA]</scope>
    <source>
        <strain evidence="8 9">DSM 7465</strain>
    </source>
</reference>
<evidence type="ECO:0000256" key="1">
    <source>
        <dbReference type="ARBA" id="ARBA00004651"/>
    </source>
</evidence>
<feature type="transmembrane region" description="Helical" evidence="6">
    <location>
        <begin position="221"/>
        <end position="242"/>
    </location>
</feature>
<proteinExistence type="predicted"/>
<feature type="transmembrane region" description="Helical" evidence="6">
    <location>
        <begin position="188"/>
        <end position="209"/>
    </location>
</feature>
<feature type="transmembrane region" description="Helical" evidence="6">
    <location>
        <begin position="78"/>
        <end position="101"/>
    </location>
</feature>
<dbReference type="Proteomes" id="UP000575068">
    <property type="component" value="Unassembled WGS sequence"/>
</dbReference>
<evidence type="ECO:0000313" key="9">
    <source>
        <dbReference type="Proteomes" id="UP000575068"/>
    </source>
</evidence>
<feature type="transmembrane region" description="Helical" evidence="6">
    <location>
        <begin position="160"/>
        <end position="176"/>
    </location>
</feature>
<gene>
    <name evidence="8" type="ORF">HNQ99_003302</name>
</gene>
<feature type="transmembrane region" description="Helical" evidence="6">
    <location>
        <begin position="279"/>
        <end position="298"/>
    </location>
</feature>
<feature type="domain" description="EamA" evidence="7">
    <location>
        <begin position="21"/>
        <end position="148"/>
    </location>
</feature>
<feature type="transmembrane region" description="Helical" evidence="6">
    <location>
        <begin position="41"/>
        <end position="66"/>
    </location>
</feature>
<dbReference type="RefSeq" id="WP_184477492.1">
    <property type="nucleotide sequence ID" value="NZ_JACHOV010000021.1"/>
</dbReference>
<feature type="transmembrane region" description="Helical" evidence="6">
    <location>
        <begin position="254"/>
        <end position="273"/>
    </location>
</feature>
<dbReference type="AlphaFoldDB" id="A0A840HZT0"/>
<feature type="domain" description="EamA" evidence="7">
    <location>
        <begin position="157"/>
        <end position="294"/>
    </location>
</feature>
<dbReference type="SUPFAM" id="SSF103481">
    <property type="entry name" value="Multidrug resistance efflux transporter EmrE"/>
    <property type="match status" value="2"/>
</dbReference>
<dbReference type="PANTHER" id="PTHR42920">
    <property type="entry name" value="OS03G0707200 PROTEIN-RELATED"/>
    <property type="match status" value="1"/>
</dbReference>
<organism evidence="8 9">
    <name type="scientific">Rhizorhapis suberifaciens</name>
    <name type="common">corky root of lettuce</name>
    <dbReference type="NCBI Taxonomy" id="13656"/>
    <lineage>
        <taxon>Bacteria</taxon>
        <taxon>Pseudomonadati</taxon>
        <taxon>Pseudomonadota</taxon>
        <taxon>Alphaproteobacteria</taxon>
        <taxon>Sphingomonadales</taxon>
        <taxon>Sphingomonadaceae</taxon>
        <taxon>Rhizorhapis</taxon>
    </lineage>
</organism>
<evidence type="ECO:0000256" key="5">
    <source>
        <dbReference type="ARBA" id="ARBA00023136"/>
    </source>
</evidence>
<keyword evidence="2" id="KW-1003">Cell membrane</keyword>